<keyword evidence="5 12" id="KW-0547">Nucleotide-binding</keyword>
<feature type="transmembrane region" description="Helical" evidence="12">
    <location>
        <begin position="191"/>
        <end position="213"/>
    </location>
</feature>
<dbReference type="Gene3D" id="3.30.70.100">
    <property type="match status" value="1"/>
</dbReference>
<dbReference type="InterPro" id="IPR036412">
    <property type="entry name" value="HAD-like_sf"/>
</dbReference>
<dbReference type="GO" id="GO:0012505">
    <property type="term" value="C:endomembrane system"/>
    <property type="evidence" value="ECO:0007669"/>
    <property type="project" value="UniProtKB-SubCell"/>
</dbReference>
<evidence type="ECO:0000256" key="4">
    <source>
        <dbReference type="ARBA" id="ARBA00022723"/>
    </source>
</evidence>
<feature type="transmembrane region" description="Helical" evidence="12">
    <location>
        <begin position="731"/>
        <end position="752"/>
    </location>
</feature>
<dbReference type="NCBIfam" id="TIGR01494">
    <property type="entry name" value="ATPase_P-type"/>
    <property type="match status" value="1"/>
</dbReference>
<proteinExistence type="inferred from homology"/>
<dbReference type="InterPro" id="IPR023214">
    <property type="entry name" value="HAD_sf"/>
</dbReference>
<evidence type="ECO:0000256" key="1">
    <source>
        <dbReference type="ARBA" id="ARBA00004127"/>
    </source>
</evidence>
<evidence type="ECO:0000256" key="7">
    <source>
        <dbReference type="ARBA" id="ARBA00022967"/>
    </source>
</evidence>
<dbReference type="SUPFAM" id="SSF56784">
    <property type="entry name" value="HAD-like"/>
    <property type="match status" value="1"/>
</dbReference>
<evidence type="ECO:0000256" key="10">
    <source>
        <dbReference type="ARBA" id="ARBA00038904"/>
    </source>
</evidence>
<dbReference type="SFLD" id="SFLDF00027">
    <property type="entry name" value="p-type_atpase"/>
    <property type="match status" value="1"/>
</dbReference>
<feature type="transmembrane region" description="Helical" evidence="12">
    <location>
        <begin position="219"/>
        <end position="238"/>
    </location>
</feature>
<evidence type="ECO:0000256" key="3">
    <source>
        <dbReference type="ARBA" id="ARBA00022692"/>
    </source>
</evidence>
<dbReference type="PANTHER" id="PTHR43520:SF8">
    <property type="entry name" value="P-TYPE CU(+) TRANSPORTER"/>
    <property type="match status" value="1"/>
</dbReference>
<dbReference type="GO" id="GO:0055070">
    <property type="term" value="P:copper ion homeostasis"/>
    <property type="evidence" value="ECO:0007669"/>
    <property type="project" value="TreeGrafter"/>
</dbReference>
<dbReference type="AlphaFoldDB" id="A0A261UF91"/>
<comment type="catalytic activity">
    <reaction evidence="11">
        <text>Cu(2+)(in) + ATP + H2O = Cu(2+)(out) + ADP + phosphate + H(+)</text>
        <dbReference type="Rhea" id="RHEA:10376"/>
        <dbReference type="ChEBI" id="CHEBI:15377"/>
        <dbReference type="ChEBI" id="CHEBI:15378"/>
        <dbReference type="ChEBI" id="CHEBI:29036"/>
        <dbReference type="ChEBI" id="CHEBI:30616"/>
        <dbReference type="ChEBI" id="CHEBI:43474"/>
        <dbReference type="ChEBI" id="CHEBI:456216"/>
        <dbReference type="EC" id="7.2.2.9"/>
    </reaction>
</comment>
<dbReference type="Gene3D" id="3.40.1110.10">
    <property type="entry name" value="Calcium-transporting ATPase, cytoplasmic domain N"/>
    <property type="match status" value="1"/>
</dbReference>
<comment type="caution">
    <text evidence="15">The sequence shown here is derived from an EMBL/GenBank/DDBJ whole genome shotgun (WGS) entry which is preliminary data.</text>
</comment>
<keyword evidence="6 12" id="KW-0067">ATP-binding</keyword>
<feature type="domain" description="HMA" evidence="14">
    <location>
        <begin position="24"/>
        <end position="91"/>
    </location>
</feature>
<feature type="region of interest" description="Disordered" evidence="13">
    <location>
        <begin position="794"/>
        <end position="813"/>
    </location>
</feature>
<comment type="similarity">
    <text evidence="2 12">Belongs to the cation transport ATPase (P-type) (TC 3.A.3) family. Type IB subfamily.</text>
</comment>
<dbReference type="PROSITE" id="PS00154">
    <property type="entry name" value="ATPASE_E1_E2"/>
    <property type="match status" value="1"/>
</dbReference>
<evidence type="ECO:0000256" key="11">
    <source>
        <dbReference type="ARBA" id="ARBA00047424"/>
    </source>
</evidence>
<sequence>MGRIRLGSILYLEADMKPSPEPGAGLDLSIEGMTCASCVKRVENALSAVPGVRAASVNLATERAHVAFQPAGDVTADALVAAVAKAGYGARALVRDEDETARQAQAREAEARRLGRRFALALLLTLPVFFLEMGGHIFPGLHHSLNMYVGTARLWLLQWGLTTLVLAGPGRDFFLKGGAALARGGPDMNSLVAVGAGSAWLYSAVATFAPQWLPEDARHVYFEAAAVIVTLILLGRLLEARAKGRTGAAIARLASLQPRQARVLRGQDTVDVPIESVRAGDVVRIRPGEKIPVDGKVLDGTSFIDESMITGEPIPVEKRAGDAVTGGTLNTQGTLTVQVTHTGADTALARIARMVQDAQGAKLPIQSLVDRITYRFVPAIMAVAAVTFFAWLAFGPQPALPQALVHAVAVLIVACPCAMGLATPMSIMVGTGRAAEMGVLFRQGDALQSLRDVKTVAFDKTGTLTLGKPAMTDMAMAPGFRREDVLAWTASVQAASEHPIASAIVAAARTAGLATSPVGDFLAIAGAGVRGDVGGHRLLVGGERLMREHGIDAGTLAGMADDWARAGKTAIYVAVDGTAAAVMAVEDPIRETSAAAIAALREAGVRTVMITGDNRHTARAVATVLGIDDVRAEVLPEGKVEAVRALREQAGGHGGAAKSGAKAERPLLAFVGDGINDAPALAAADVGIAIGTGTDVAIDAASVVLMAGDPAGVPRAMAISRATLANIRQNLFWAFIYNVALIPLAAGLLALFHGPSLSPVFAAAAMALSSLFVVGNALRLRAFDARGQGALPRAGRARAGDRGAELPSGAKTS</sequence>
<dbReference type="EMBL" id="NEVS01000004">
    <property type="protein sequence ID" value="OZI60261.1"/>
    <property type="molecule type" value="Genomic_DNA"/>
</dbReference>
<dbReference type="SUPFAM" id="SSF55008">
    <property type="entry name" value="HMA, heavy metal-associated domain"/>
    <property type="match status" value="1"/>
</dbReference>
<dbReference type="Proteomes" id="UP000215767">
    <property type="component" value="Unassembled WGS sequence"/>
</dbReference>
<accession>A0A261UF91</accession>
<dbReference type="NCBIfam" id="TIGR01511">
    <property type="entry name" value="ATPase-IB1_Cu"/>
    <property type="match status" value="1"/>
</dbReference>
<dbReference type="FunFam" id="2.70.150.10:FF:000002">
    <property type="entry name" value="Copper-transporting ATPase 1, putative"/>
    <property type="match status" value="1"/>
</dbReference>
<evidence type="ECO:0000256" key="5">
    <source>
        <dbReference type="ARBA" id="ARBA00022741"/>
    </source>
</evidence>
<dbReference type="SFLD" id="SFLDG00002">
    <property type="entry name" value="C1.7:_P-type_atpase_like"/>
    <property type="match status" value="1"/>
</dbReference>
<dbReference type="PROSITE" id="PS01047">
    <property type="entry name" value="HMA_1"/>
    <property type="match status" value="1"/>
</dbReference>
<dbReference type="InterPro" id="IPR001757">
    <property type="entry name" value="P_typ_ATPase"/>
</dbReference>
<reference evidence="16" key="1">
    <citation type="submission" date="2017-05" db="EMBL/GenBank/DDBJ databases">
        <title>Complete and WGS of Bordetella genogroups.</title>
        <authorList>
            <person name="Spilker T."/>
            <person name="Lipuma J."/>
        </authorList>
    </citation>
    <scope>NUCLEOTIDE SEQUENCE [LARGE SCALE GENOMIC DNA]</scope>
    <source>
        <strain evidence="16">AU8856</strain>
    </source>
</reference>
<dbReference type="GO" id="GO:0016887">
    <property type="term" value="F:ATP hydrolysis activity"/>
    <property type="evidence" value="ECO:0007669"/>
    <property type="project" value="InterPro"/>
</dbReference>
<dbReference type="InterPro" id="IPR008250">
    <property type="entry name" value="ATPase_P-typ_transduc_dom_A_sf"/>
</dbReference>
<dbReference type="InterPro" id="IPR006121">
    <property type="entry name" value="HMA_dom"/>
</dbReference>
<dbReference type="InterPro" id="IPR023298">
    <property type="entry name" value="ATPase_P-typ_TM_dom_sf"/>
</dbReference>
<dbReference type="FunFam" id="3.30.70.100:FF:000005">
    <property type="entry name" value="Copper-exporting P-type ATPase A"/>
    <property type="match status" value="1"/>
</dbReference>
<evidence type="ECO:0000259" key="14">
    <source>
        <dbReference type="PROSITE" id="PS50846"/>
    </source>
</evidence>
<feature type="transmembrane region" description="Helical" evidence="12">
    <location>
        <begin position="400"/>
        <end position="423"/>
    </location>
</feature>
<dbReference type="SUPFAM" id="SSF81665">
    <property type="entry name" value="Calcium ATPase, transmembrane domain M"/>
    <property type="match status" value="1"/>
</dbReference>
<dbReference type="InterPro" id="IPR036163">
    <property type="entry name" value="HMA_dom_sf"/>
</dbReference>
<evidence type="ECO:0000313" key="15">
    <source>
        <dbReference type="EMBL" id="OZI60261.1"/>
    </source>
</evidence>
<dbReference type="SFLD" id="SFLDS00003">
    <property type="entry name" value="Haloacid_Dehalogenase"/>
    <property type="match status" value="1"/>
</dbReference>
<dbReference type="Pfam" id="PF00122">
    <property type="entry name" value="E1-E2_ATPase"/>
    <property type="match status" value="1"/>
</dbReference>
<feature type="transmembrane region" description="Helical" evidence="12">
    <location>
        <begin position="372"/>
        <end position="394"/>
    </location>
</feature>
<dbReference type="NCBIfam" id="TIGR01525">
    <property type="entry name" value="ATPase-IB_hvy"/>
    <property type="match status" value="1"/>
</dbReference>
<evidence type="ECO:0000256" key="2">
    <source>
        <dbReference type="ARBA" id="ARBA00006024"/>
    </source>
</evidence>
<dbReference type="PANTHER" id="PTHR43520">
    <property type="entry name" value="ATP7, ISOFORM B"/>
    <property type="match status" value="1"/>
</dbReference>
<dbReference type="GO" id="GO:0005886">
    <property type="term" value="C:plasma membrane"/>
    <property type="evidence" value="ECO:0007669"/>
    <property type="project" value="UniProtKB-SubCell"/>
</dbReference>
<feature type="transmembrane region" description="Helical" evidence="12">
    <location>
        <begin position="118"/>
        <end position="138"/>
    </location>
</feature>
<keyword evidence="9 12" id="KW-0472">Membrane</keyword>
<keyword evidence="3 12" id="KW-0812">Transmembrane</keyword>
<organism evidence="15 16">
    <name type="scientific">Bordetella genomosp. 11</name>
    <dbReference type="NCBI Taxonomy" id="1416808"/>
    <lineage>
        <taxon>Bacteria</taxon>
        <taxon>Pseudomonadati</taxon>
        <taxon>Pseudomonadota</taxon>
        <taxon>Betaproteobacteria</taxon>
        <taxon>Burkholderiales</taxon>
        <taxon>Alcaligenaceae</taxon>
        <taxon>Bordetella</taxon>
    </lineage>
</organism>
<dbReference type="InterPro" id="IPR059000">
    <property type="entry name" value="ATPase_P-type_domA"/>
</dbReference>
<feature type="transmembrane region" description="Helical" evidence="12">
    <location>
        <begin position="150"/>
        <end position="170"/>
    </location>
</feature>
<dbReference type="CDD" id="cd02094">
    <property type="entry name" value="P-type_ATPase_Cu-like"/>
    <property type="match status" value="1"/>
</dbReference>
<dbReference type="InterPro" id="IPR027256">
    <property type="entry name" value="P-typ_ATPase_IB"/>
</dbReference>
<dbReference type="EC" id="7.2.2.9" evidence="10"/>
<dbReference type="InterPro" id="IPR044492">
    <property type="entry name" value="P_typ_ATPase_HD_dom"/>
</dbReference>
<evidence type="ECO:0000256" key="8">
    <source>
        <dbReference type="ARBA" id="ARBA00022989"/>
    </source>
</evidence>
<keyword evidence="16" id="KW-1185">Reference proteome</keyword>
<evidence type="ECO:0000313" key="16">
    <source>
        <dbReference type="Proteomes" id="UP000215767"/>
    </source>
</evidence>
<keyword evidence="7" id="KW-1278">Translocase</keyword>
<dbReference type="GO" id="GO:0005507">
    <property type="term" value="F:copper ion binding"/>
    <property type="evidence" value="ECO:0007669"/>
    <property type="project" value="TreeGrafter"/>
</dbReference>
<dbReference type="PRINTS" id="PR00943">
    <property type="entry name" value="CUATPASE"/>
</dbReference>
<evidence type="ECO:0000256" key="12">
    <source>
        <dbReference type="RuleBase" id="RU362081"/>
    </source>
</evidence>
<dbReference type="Gene3D" id="3.40.50.1000">
    <property type="entry name" value="HAD superfamily/HAD-like"/>
    <property type="match status" value="1"/>
</dbReference>
<dbReference type="SUPFAM" id="SSF81653">
    <property type="entry name" value="Calcium ATPase, transduction domain A"/>
    <property type="match status" value="1"/>
</dbReference>
<dbReference type="CDD" id="cd00371">
    <property type="entry name" value="HMA"/>
    <property type="match status" value="1"/>
</dbReference>
<protein>
    <recommendedName>
        <fullName evidence="10">P-type Cu(2+) transporter</fullName>
        <ecNumber evidence="10">7.2.2.9</ecNumber>
    </recommendedName>
</protein>
<feature type="transmembrane region" description="Helical" evidence="12">
    <location>
        <begin position="758"/>
        <end position="778"/>
    </location>
</feature>
<evidence type="ECO:0000256" key="6">
    <source>
        <dbReference type="ARBA" id="ARBA00022840"/>
    </source>
</evidence>
<keyword evidence="4 12" id="KW-0479">Metal-binding</keyword>
<dbReference type="InterPro" id="IPR018303">
    <property type="entry name" value="ATPase_P-typ_P_site"/>
</dbReference>
<dbReference type="Pfam" id="PF00403">
    <property type="entry name" value="HMA"/>
    <property type="match status" value="1"/>
</dbReference>
<keyword evidence="12" id="KW-1003">Cell membrane</keyword>
<dbReference type="InterPro" id="IPR017969">
    <property type="entry name" value="Heavy-metal-associated_CS"/>
</dbReference>
<evidence type="ECO:0000256" key="13">
    <source>
        <dbReference type="SAM" id="MobiDB-lite"/>
    </source>
</evidence>
<evidence type="ECO:0000256" key="9">
    <source>
        <dbReference type="ARBA" id="ARBA00023136"/>
    </source>
</evidence>
<dbReference type="Pfam" id="PF00702">
    <property type="entry name" value="Hydrolase"/>
    <property type="match status" value="1"/>
</dbReference>
<dbReference type="PROSITE" id="PS50846">
    <property type="entry name" value="HMA_2"/>
    <property type="match status" value="1"/>
</dbReference>
<dbReference type="GO" id="GO:0005524">
    <property type="term" value="F:ATP binding"/>
    <property type="evidence" value="ECO:0007669"/>
    <property type="project" value="UniProtKB-UniRule"/>
</dbReference>
<comment type="subcellular location">
    <subcellularLocation>
        <location evidence="12">Cell membrane</location>
    </subcellularLocation>
    <subcellularLocation>
        <location evidence="1">Endomembrane system</location>
        <topology evidence="1">Multi-pass membrane protein</topology>
    </subcellularLocation>
</comment>
<dbReference type="InterPro" id="IPR023299">
    <property type="entry name" value="ATPase_P-typ_cyto_dom_N"/>
</dbReference>
<dbReference type="Gene3D" id="2.70.150.10">
    <property type="entry name" value="Calcium-transporting ATPase, cytoplasmic transduction domain A"/>
    <property type="match status" value="1"/>
</dbReference>
<keyword evidence="8 12" id="KW-1133">Transmembrane helix</keyword>
<dbReference type="PRINTS" id="PR00119">
    <property type="entry name" value="CATATPASE"/>
</dbReference>
<name>A0A261UF91_9BORD</name>
<gene>
    <name evidence="15" type="ORF">CAL28_12525</name>
</gene>
<dbReference type="GO" id="GO:0043682">
    <property type="term" value="F:P-type divalent copper transporter activity"/>
    <property type="evidence" value="ECO:0007669"/>
    <property type="project" value="UniProtKB-EC"/>
</dbReference>